<dbReference type="EMBL" id="WNWW01000259">
    <property type="protein sequence ID" value="KAF3427309.1"/>
    <property type="molecule type" value="Genomic_DNA"/>
</dbReference>
<feature type="compositionally biased region" description="Gly residues" evidence="11">
    <location>
        <begin position="1485"/>
        <end position="1524"/>
    </location>
</feature>
<evidence type="ECO:0000256" key="11">
    <source>
        <dbReference type="SAM" id="MobiDB-lite"/>
    </source>
</evidence>
<evidence type="ECO:0000256" key="1">
    <source>
        <dbReference type="ARBA" id="ARBA00001947"/>
    </source>
</evidence>
<feature type="compositionally biased region" description="Gly residues" evidence="11">
    <location>
        <begin position="1439"/>
        <end position="1449"/>
    </location>
</feature>
<dbReference type="Pfam" id="PF01431">
    <property type="entry name" value="Peptidase_M13"/>
    <property type="match status" value="1"/>
</dbReference>
<feature type="domain" description="Peptidase M13 N-terminal" evidence="13">
    <location>
        <begin position="1092"/>
        <end position="1251"/>
    </location>
</feature>
<dbReference type="InterPro" id="IPR018497">
    <property type="entry name" value="Peptidase_M13_C"/>
</dbReference>
<feature type="compositionally biased region" description="Basic and acidic residues" evidence="11">
    <location>
        <begin position="1751"/>
        <end position="1782"/>
    </location>
</feature>
<feature type="compositionally biased region" description="Basic and acidic residues" evidence="11">
    <location>
        <begin position="234"/>
        <end position="246"/>
    </location>
</feature>
<dbReference type="InterPro" id="IPR031311">
    <property type="entry name" value="CHIT_BIND_RR_consensus"/>
</dbReference>
<reference evidence="14" key="1">
    <citation type="submission" date="2019-11" db="EMBL/GenBank/DDBJ databases">
        <title>The nuclear and mitochondrial genomes of Frieseomelitta varia - a highly eusocial stingless bee (Meliponini) with a permanently sterile worker caste.</title>
        <authorList>
            <person name="Freitas F.C.P."/>
            <person name="Lourenco A.P."/>
            <person name="Nunes F.M.F."/>
            <person name="Paschoal A.R."/>
            <person name="Abreu F.C.P."/>
            <person name="Barbin F.O."/>
            <person name="Bataglia L."/>
            <person name="Cardoso-Junior C.A.M."/>
            <person name="Cervoni M.S."/>
            <person name="Silva S.R."/>
            <person name="Dalarmi F."/>
            <person name="Del Lama M.A."/>
            <person name="Depintor T.S."/>
            <person name="Ferreira K.M."/>
            <person name="Goria P.S."/>
            <person name="Jaskot M.C."/>
            <person name="Lago D.C."/>
            <person name="Luna-Lucena D."/>
            <person name="Moda L.M."/>
            <person name="Nascimento L."/>
            <person name="Pedrino M."/>
            <person name="Rabico F.O."/>
            <person name="Sanches F.C."/>
            <person name="Santos D.E."/>
            <person name="Santos C.G."/>
            <person name="Vieira J."/>
            <person name="Lopes T.F."/>
            <person name="Barchuk A.R."/>
            <person name="Hartfelder K."/>
            <person name="Simoes Z.L.P."/>
            <person name="Bitondi M.M.G."/>
            <person name="Pinheiro D.G."/>
        </authorList>
    </citation>
    <scope>NUCLEOTIDE SEQUENCE</scope>
    <source>
        <strain evidence="14">USP_RPSP 00005682</strain>
        <tissue evidence="14">Whole individual</tissue>
    </source>
</reference>
<feature type="compositionally biased region" description="Gly residues" evidence="11">
    <location>
        <begin position="1457"/>
        <end position="1474"/>
    </location>
</feature>
<dbReference type="InterPro" id="IPR024079">
    <property type="entry name" value="MetalloPept_cat_dom_sf"/>
</dbReference>
<evidence type="ECO:0000313" key="15">
    <source>
        <dbReference type="Proteomes" id="UP000655588"/>
    </source>
</evidence>
<dbReference type="GO" id="GO:0004222">
    <property type="term" value="F:metalloendopeptidase activity"/>
    <property type="evidence" value="ECO:0007669"/>
    <property type="project" value="InterPro"/>
</dbReference>
<protein>
    <submittedName>
        <fullName evidence="14">Uncharacterized protein</fullName>
    </submittedName>
</protein>
<keyword evidence="15" id="KW-1185">Reference proteome</keyword>
<organism evidence="14 15">
    <name type="scientific">Frieseomelitta varia</name>
    <dbReference type="NCBI Taxonomy" id="561572"/>
    <lineage>
        <taxon>Eukaryota</taxon>
        <taxon>Metazoa</taxon>
        <taxon>Ecdysozoa</taxon>
        <taxon>Arthropoda</taxon>
        <taxon>Hexapoda</taxon>
        <taxon>Insecta</taxon>
        <taxon>Pterygota</taxon>
        <taxon>Neoptera</taxon>
        <taxon>Endopterygota</taxon>
        <taxon>Hymenoptera</taxon>
        <taxon>Apocrita</taxon>
        <taxon>Aculeata</taxon>
        <taxon>Apoidea</taxon>
        <taxon>Anthophila</taxon>
        <taxon>Apidae</taxon>
        <taxon>Frieseomelitta</taxon>
    </lineage>
</organism>
<keyword evidence="6" id="KW-0479">Metal-binding</keyword>
<dbReference type="PANTHER" id="PTHR11733">
    <property type="entry name" value="ZINC METALLOPROTEASE FAMILY M13 NEPRILYSIN-RELATED"/>
    <property type="match status" value="1"/>
</dbReference>
<keyword evidence="4 10" id="KW-0193">Cuticle</keyword>
<feature type="region of interest" description="Disordered" evidence="11">
    <location>
        <begin position="178"/>
        <end position="292"/>
    </location>
</feature>
<feature type="compositionally biased region" description="Basic and acidic residues" evidence="11">
    <location>
        <begin position="853"/>
        <end position="904"/>
    </location>
</feature>
<evidence type="ECO:0000256" key="2">
    <source>
        <dbReference type="ARBA" id="ARBA00004401"/>
    </source>
</evidence>
<keyword evidence="5" id="KW-0645">Protease</keyword>
<evidence type="ECO:0000259" key="13">
    <source>
        <dbReference type="Pfam" id="PF05649"/>
    </source>
</evidence>
<evidence type="ECO:0000256" key="7">
    <source>
        <dbReference type="ARBA" id="ARBA00022801"/>
    </source>
</evidence>
<evidence type="ECO:0000256" key="5">
    <source>
        <dbReference type="ARBA" id="ARBA00022670"/>
    </source>
</evidence>
<feature type="compositionally biased region" description="Gly residues" evidence="11">
    <location>
        <begin position="1637"/>
        <end position="1743"/>
    </location>
</feature>
<feature type="region of interest" description="Disordered" evidence="11">
    <location>
        <begin position="1799"/>
        <end position="1907"/>
    </location>
</feature>
<keyword evidence="7" id="KW-0378">Hydrolase</keyword>
<dbReference type="InterPro" id="IPR000618">
    <property type="entry name" value="Insect_cuticle"/>
</dbReference>
<feature type="compositionally biased region" description="Basic and acidic residues" evidence="11">
    <location>
        <begin position="179"/>
        <end position="201"/>
    </location>
</feature>
<evidence type="ECO:0000259" key="12">
    <source>
        <dbReference type="Pfam" id="PF01431"/>
    </source>
</evidence>
<dbReference type="PROSITE" id="PS00233">
    <property type="entry name" value="CHIT_BIND_RR_1"/>
    <property type="match status" value="1"/>
</dbReference>
<dbReference type="PRINTS" id="PR01228">
    <property type="entry name" value="EGGSHELL"/>
</dbReference>
<feature type="compositionally biased region" description="Low complexity" evidence="11">
    <location>
        <begin position="1408"/>
        <end position="1417"/>
    </location>
</feature>
<dbReference type="SUPFAM" id="SSF55486">
    <property type="entry name" value="Metalloproteases ('zincins'), catalytic domain"/>
    <property type="match status" value="3"/>
</dbReference>
<feature type="compositionally biased region" description="Low complexity" evidence="11">
    <location>
        <begin position="1475"/>
        <end position="1484"/>
    </location>
</feature>
<feature type="domain" description="Peptidase M13 C-terminal" evidence="12">
    <location>
        <begin position="1319"/>
        <end position="1368"/>
    </location>
</feature>
<dbReference type="PANTHER" id="PTHR11733:SF167">
    <property type="entry name" value="FI17812P1-RELATED"/>
    <property type="match status" value="1"/>
</dbReference>
<evidence type="ECO:0000256" key="4">
    <source>
        <dbReference type="ARBA" id="ARBA00022460"/>
    </source>
</evidence>
<proteinExistence type="inferred from homology"/>
<dbReference type="Proteomes" id="UP000655588">
    <property type="component" value="Unassembled WGS sequence"/>
</dbReference>
<feature type="compositionally biased region" description="Basic and acidic residues" evidence="11">
    <location>
        <begin position="965"/>
        <end position="978"/>
    </location>
</feature>
<dbReference type="Pfam" id="PF05649">
    <property type="entry name" value="Peptidase_M13_N"/>
    <property type="match status" value="3"/>
</dbReference>
<evidence type="ECO:0000256" key="10">
    <source>
        <dbReference type="PROSITE-ProRule" id="PRU00497"/>
    </source>
</evidence>
<evidence type="ECO:0000256" key="3">
    <source>
        <dbReference type="ARBA" id="ARBA00007357"/>
    </source>
</evidence>
<gene>
    <name evidence="14" type="ORF">E2986_13004</name>
</gene>
<name>A0A833REF8_9HYME</name>
<feature type="compositionally biased region" description="Acidic residues" evidence="11">
    <location>
        <begin position="744"/>
        <end position="754"/>
    </location>
</feature>
<dbReference type="GO" id="GO:0005886">
    <property type="term" value="C:plasma membrane"/>
    <property type="evidence" value="ECO:0007669"/>
    <property type="project" value="UniProtKB-SubCell"/>
</dbReference>
<feature type="compositionally biased region" description="Low complexity" evidence="11">
    <location>
        <begin position="1898"/>
        <end position="1907"/>
    </location>
</feature>
<dbReference type="Gene3D" id="3.40.390.10">
    <property type="entry name" value="Collagenase (Catalytic Domain)"/>
    <property type="match status" value="3"/>
</dbReference>
<dbReference type="InterPro" id="IPR000718">
    <property type="entry name" value="Peptidase_M13"/>
</dbReference>
<comment type="similarity">
    <text evidence="3">Belongs to the peptidase M13 family.</text>
</comment>
<accession>A0A833REF8</accession>
<dbReference type="PROSITE" id="PS51155">
    <property type="entry name" value="CHIT_BIND_RR_2"/>
    <property type="match status" value="1"/>
</dbReference>
<feature type="compositionally biased region" description="Gly residues" evidence="11">
    <location>
        <begin position="1821"/>
        <end position="1859"/>
    </location>
</feature>
<feature type="compositionally biased region" description="Basic residues" evidence="11">
    <location>
        <begin position="979"/>
        <end position="993"/>
    </location>
</feature>
<feature type="compositionally biased region" description="Basic residues" evidence="11">
    <location>
        <begin position="834"/>
        <end position="851"/>
    </location>
</feature>
<feature type="compositionally biased region" description="Acidic residues" evidence="11">
    <location>
        <begin position="260"/>
        <end position="277"/>
    </location>
</feature>
<feature type="compositionally biased region" description="Gly residues" evidence="11">
    <location>
        <begin position="1555"/>
        <end position="1568"/>
    </location>
</feature>
<keyword evidence="8" id="KW-0862">Zinc</keyword>
<feature type="region of interest" description="Disordered" evidence="11">
    <location>
        <begin position="1387"/>
        <end position="1787"/>
    </location>
</feature>
<sequence>MWRAGGWPLIMEEDEWDQTIYKWQNVDDYYARLTGLNSFHDVHASTNYWIHKGLHLFINTPHLSPNVYNLINLRNIDVTYNNRGNDNEEGSQERGSEERHDDDELKIQKSDIDERKISNHRIDEKGASDTIKKTTKKHVDEKKLKIRTKRATIEARVRNKKYPVQSGIVNRVTNPVAKENTEELSRHKLVDKSGSSEKSKEPGNWNNRKGMEDTNNDLYFDDESEKANQGENNSGDRNDENGRENDSNYNEHGSGSGDYYEWDDEDGSGSGDYEWDNEGGSGSGDDSDDDKSDEIWKAEEEVRKTRETYAEYMLNVSVALSEARGIRIPRERLVQDIADLVKFQIEFVKYIFVYDEEVKAKLKTLQRRYNALNPRTENGKASDMVDEIQKEVEYQIKSSTWMDDEVRDIILDKLVYMNKKIGYPNSYRNVTAMKEHFRGLSASKSHFENMLSIMRYEKWENLRTIFSEKDPIETFEELDFNPLIVNAFFSPVENFIQITAVDLQQPFFDFKQPCYRHSYVKKTGCLTRECDFDRMILKMLRLLIIASLCIIISASLIPNSLLDYPRSLRRLFGAKSAVEAKKTEREVCKTEECKLIAQIIKDSMDESVDPCDDFYDYACGNWTKSNPPPENRTEWSLWNMVSEKVDRQIEDAIEKRGVEPLLSTLWRHGGWPLIMENEEWNDEIYNWQIVDDQFARLLGFNAFYDLRYASLTFEGNNTIVVRSFISTPHLPEGIYRLLPDEEMPVLDSSDENNESGEGSQEKGSREKGEQKQNEEEDKDEEDEEENESDWNIAEEDDEEETEKEKITVREHRVKNNHNKKKIMHRLMDKEGRARRARRNITNKHKVRHNAKGKLSERGHSSHDELITKRHNAKDTTSMEHLRAKLSHDKRDEKRMEKDHEEKEGLRKKKIASRRKIARQSERSRRKHNKNRLSRKHTHGKKLHRLSRKHTHGKKLHRTGMKAKVHASENHKHQKIADRRIHHAANKISVSKRRQTFDSAEDTDDSTNTSDDDNKDEDNAENDEENDKDNDDEENNDDDEDEDEEETLEELRESYREYILNISLILSRERGVQVPRERIVEDVKDLVEFIIKLAEINWVRKVEKIFSEAGVELDDDVEVTVMFPKYIEELHTLLAKTPERTLVNYVHWSFVNKVLLAGPSELSDLTKPWNGRWPFDSREEACLTAVQLTKVAGYEYVRRYFSEDIARAGRDMIDDIQKEVEHQIKLSTWMDKDTRHFVLDKLVHMKNWIGYPDWYRNATLAKRFFQGLTIGTSFYENFLSYIRYTRWKNLRTILHDESSRVEYHTFVITCREMMDPLELNAFFMPTENSIAITAVDFQSPFFAHNRPWYVNFGIIGYIMGHEVNHGFDDFALFIVTLTLARSEPPVNSYLPPGGGGPGGGNGGSGGGPSNSYGPPGFDGQNGIGGGDNGRNGLSNSYGVPTGGNGYNGGGDHGRSPGSNGGRNGNARGNGFGGGQPSSSYGPPSNGLGGNGGPGAGRPSGSYGAPGGGNGFGGGSNGAGKNGFGGSPSSSYGPPESGNGFGGNGGGPLSGLYGPPGRNGGNGGNGGSGGRPSSSYGAPDRNGGRPSSSYGAPDRNGGSPSSSYGTPDRNGGSPSSSYGAPDRNGGRPSSLYGPPGRNGNNGGGNGGYNGGNGGNSGYPSGGPGGNGGGYPSGGPGGNGGYPSGGPGGNGGYPSGGPVGNGGYPSGGPGGNGGYPSGGPGGNGGGNGGYPSGPGGNNGNNGGYGSNGEDESNEPAKYEFSYEVKDEQSGADYGHTESRDGDRAQGEFNVLLPDGRKQIIEYEADQDGFKPQIRYEGEANNQGYGSGGPGGNGGDNGYPSGGPNGGGAGGNGYPSGRPGGGPDFSDGGYPSGRPGGDNGGYRNGNNGGNGNGGYPSGSGGDAAANGGYQY</sequence>
<feature type="region of interest" description="Disordered" evidence="11">
    <location>
        <begin position="744"/>
        <end position="819"/>
    </location>
</feature>
<dbReference type="GO" id="GO:0046872">
    <property type="term" value="F:metal ion binding"/>
    <property type="evidence" value="ECO:0007669"/>
    <property type="project" value="UniProtKB-KW"/>
</dbReference>
<feature type="compositionally biased region" description="Gly residues" evidence="11">
    <location>
        <begin position="1537"/>
        <end position="1547"/>
    </location>
</feature>
<feature type="compositionally biased region" description="Gly residues" evidence="11">
    <location>
        <begin position="1866"/>
        <end position="1897"/>
    </location>
</feature>
<feature type="region of interest" description="Disordered" evidence="11">
    <location>
        <begin position="80"/>
        <end position="138"/>
    </location>
</feature>
<feature type="region of interest" description="Disordered" evidence="11">
    <location>
        <begin position="831"/>
        <end position="1049"/>
    </location>
</feature>
<comment type="caution">
    <text evidence="14">The sequence shown here is derived from an EMBL/GenBank/DDBJ whole genome shotgun (WGS) entry which is preliminary data.</text>
</comment>
<comment type="cofactor">
    <cofactor evidence="1">
        <name>Zn(2+)</name>
        <dbReference type="ChEBI" id="CHEBI:29105"/>
    </cofactor>
</comment>
<keyword evidence="9" id="KW-0482">Metalloprotease</keyword>
<evidence type="ECO:0000256" key="6">
    <source>
        <dbReference type="ARBA" id="ARBA00022723"/>
    </source>
</evidence>
<evidence type="ECO:0000256" key="9">
    <source>
        <dbReference type="ARBA" id="ARBA00023049"/>
    </source>
</evidence>
<comment type="subcellular location">
    <subcellularLocation>
        <location evidence="2">Cell membrane</location>
        <topology evidence="2">Single-pass type II membrane protein</topology>
    </subcellularLocation>
</comment>
<evidence type="ECO:0000256" key="8">
    <source>
        <dbReference type="ARBA" id="ARBA00022833"/>
    </source>
</evidence>
<evidence type="ECO:0000313" key="14">
    <source>
        <dbReference type="EMBL" id="KAF3427309.1"/>
    </source>
</evidence>
<feature type="domain" description="Peptidase M13 N-terminal" evidence="13">
    <location>
        <begin position="610"/>
        <end position="654"/>
    </location>
</feature>
<feature type="compositionally biased region" description="Low complexity" evidence="11">
    <location>
        <begin position="1525"/>
        <end position="1536"/>
    </location>
</feature>
<dbReference type="InterPro" id="IPR008753">
    <property type="entry name" value="Peptidase_M13_N"/>
</dbReference>
<feature type="domain" description="Peptidase M13 N-terminal" evidence="13">
    <location>
        <begin position="378"/>
        <end position="424"/>
    </location>
</feature>
<dbReference type="GO" id="GO:0042302">
    <property type="term" value="F:structural constituent of cuticle"/>
    <property type="evidence" value="ECO:0007669"/>
    <property type="project" value="UniProtKB-UniRule"/>
</dbReference>
<feature type="compositionally biased region" description="Acidic residues" evidence="11">
    <location>
        <begin position="774"/>
        <end position="801"/>
    </location>
</feature>
<feature type="compositionally biased region" description="Basic residues" evidence="11">
    <location>
        <begin position="905"/>
        <end position="964"/>
    </location>
</feature>
<dbReference type="GO" id="GO:0016485">
    <property type="term" value="P:protein processing"/>
    <property type="evidence" value="ECO:0007669"/>
    <property type="project" value="TreeGrafter"/>
</dbReference>
<dbReference type="PROSITE" id="PS51885">
    <property type="entry name" value="NEPRILYSIN"/>
    <property type="match status" value="2"/>
</dbReference>
<feature type="compositionally biased region" description="Basic and acidic residues" evidence="11">
    <location>
        <begin position="759"/>
        <end position="773"/>
    </location>
</feature>
<feature type="compositionally biased region" description="Gly residues" evidence="11">
    <location>
        <begin position="1418"/>
        <end position="1428"/>
    </location>
</feature>
<feature type="compositionally biased region" description="Gly residues" evidence="11">
    <location>
        <begin position="1391"/>
        <end position="1407"/>
    </location>
</feature>
<feature type="compositionally biased region" description="Acidic residues" evidence="11">
    <location>
        <begin position="998"/>
        <end position="1047"/>
    </location>
</feature>
<feature type="compositionally biased region" description="Basic and acidic residues" evidence="11">
    <location>
        <begin position="91"/>
        <end position="138"/>
    </location>
</feature>